<dbReference type="Gene3D" id="3.40.33.10">
    <property type="entry name" value="CAP"/>
    <property type="match status" value="1"/>
</dbReference>
<keyword evidence="1" id="KW-0732">Signal</keyword>
<dbReference type="PANTHER" id="PTHR10334">
    <property type="entry name" value="CYSTEINE-RICH SECRETORY PROTEIN-RELATED"/>
    <property type="match status" value="1"/>
</dbReference>
<dbReference type="CDD" id="cd05380">
    <property type="entry name" value="CAP_euk"/>
    <property type="match status" value="1"/>
</dbReference>
<accession>A0A4Z2DJK0</accession>
<keyword evidence="4" id="KW-1185">Reference proteome</keyword>
<feature type="signal peptide" evidence="1">
    <location>
        <begin position="1"/>
        <end position="21"/>
    </location>
</feature>
<dbReference type="EMBL" id="SKCS01000110">
    <property type="protein sequence ID" value="TNN16558.1"/>
    <property type="molecule type" value="Genomic_DNA"/>
</dbReference>
<dbReference type="AlphaFoldDB" id="A0A4Z2DJK0"/>
<dbReference type="SUPFAM" id="SSF55797">
    <property type="entry name" value="PR-1-like"/>
    <property type="match status" value="1"/>
</dbReference>
<sequence length="190" mass="21975">MHIVQFSVVLLVLVNIYKNSAVNWHIEDEEILALHNAYREAVKFGRVRDQPKAISMSKLQWSYQLAKLAENWTIHCIPKTSGLKFRNSSKWTYVGQNVAVVSKIRDAPAVWFNQHRNYNYTKNVCAAQKICADYKQLAYATTTHIGCAYKFCEKLNGTGKILVVCNYGPGGKFINRKPYQIFDYDDFYLY</sequence>
<dbReference type="Pfam" id="PF00188">
    <property type="entry name" value="CAP"/>
    <property type="match status" value="1"/>
</dbReference>
<dbReference type="InterPro" id="IPR035940">
    <property type="entry name" value="CAP_sf"/>
</dbReference>
<gene>
    <name evidence="3" type="ORF">EWB00_000341</name>
</gene>
<feature type="chain" id="PRO_5021392924" evidence="1">
    <location>
        <begin position="22"/>
        <end position="190"/>
    </location>
</feature>
<dbReference type="SMART" id="SM00198">
    <property type="entry name" value="SCP"/>
    <property type="match status" value="1"/>
</dbReference>
<evidence type="ECO:0000313" key="3">
    <source>
        <dbReference type="EMBL" id="TNN16558.1"/>
    </source>
</evidence>
<protein>
    <submittedName>
        <fullName evidence="3">GLIPR1-like protein isoform 2</fullName>
    </submittedName>
</protein>
<evidence type="ECO:0000259" key="2">
    <source>
        <dbReference type="SMART" id="SM00198"/>
    </source>
</evidence>
<comment type="caution">
    <text evidence="3">The sequence shown here is derived from an EMBL/GenBank/DDBJ whole genome shotgun (WGS) entry which is preliminary data.</text>
</comment>
<dbReference type="InterPro" id="IPR001283">
    <property type="entry name" value="CRISP-related"/>
</dbReference>
<organism evidence="3 4">
    <name type="scientific">Schistosoma japonicum</name>
    <name type="common">Blood fluke</name>
    <dbReference type="NCBI Taxonomy" id="6182"/>
    <lineage>
        <taxon>Eukaryota</taxon>
        <taxon>Metazoa</taxon>
        <taxon>Spiralia</taxon>
        <taxon>Lophotrochozoa</taxon>
        <taxon>Platyhelminthes</taxon>
        <taxon>Trematoda</taxon>
        <taxon>Digenea</taxon>
        <taxon>Strigeidida</taxon>
        <taxon>Schistosomatoidea</taxon>
        <taxon>Schistosomatidae</taxon>
        <taxon>Schistosoma</taxon>
    </lineage>
</organism>
<dbReference type="OrthoDB" id="674273at2759"/>
<dbReference type="Proteomes" id="UP000311919">
    <property type="component" value="Unassembled WGS sequence"/>
</dbReference>
<dbReference type="InterPro" id="IPR014044">
    <property type="entry name" value="CAP_dom"/>
</dbReference>
<feature type="domain" description="SCP" evidence="2">
    <location>
        <begin position="26"/>
        <end position="175"/>
    </location>
</feature>
<reference evidence="3 4" key="1">
    <citation type="submission" date="2019-03" db="EMBL/GenBank/DDBJ databases">
        <title>An improved genome assembly of the fluke Schistosoma japonicum.</title>
        <authorList>
            <person name="Hu W."/>
            <person name="Luo F."/>
            <person name="Yin M."/>
            <person name="Mo X."/>
            <person name="Sun C."/>
            <person name="Wu Q."/>
            <person name="Zhu B."/>
            <person name="Xiang M."/>
            <person name="Wang J."/>
            <person name="Wang Y."/>
            <person name="Zhang T."/>
            <person name="Xu B."/>
            <person name="Zheng H."/>
            <person name="Feng Z."/>
        </authorList>
    </citation>
    <scope>NUCLEOTIDE SEQUENCE [LARGE SCALE GENOMIC DNA]</scope>
    <source>
        <strain evidence="3">HuSjv2</strain>
        <tissue evidence="3">Worms</tissue>
    </source>
</reference>
<evidence type="ECO:0000313" key="4">
    <source>
        <dbReference type="Proteomes" id="UP000311919"/>
    </source>
</evidence>
<name>A0A4Z2DJK0_SCHJA</name>
<evidence type="ECO:0000256" key="1">
    <source>
        <dbReference type="SAM" id="SignalP"/>
    </source>
</evidence>
<proteinExistence type="predicted"/>
<dbReference type="PRINTS" id="PR00837">
    <property type="entry name" value="V5TPXLIKE"/>
</dbReference>